<gene>
    <name evidence="1" type="ORF">TRFO_41687</name>
</gene>
<dbReference type="OrthoDB" id="3231855at2759"/>
<keyword evidence="2" id="KW-1185">Reference proteome</keyword>
<dbReference type="Proteomes" id="UP000179807">
    <property type="component" value="Unassembled WGS sequence"/>
</dbReference>
<organism evidence="1 2">
    <name type="scientific">Tritrichomonas foetus</name>
    <dbReference type="NCBI Taxonomy" id="1144522"/>
    <lineage>
        <taxon>Eukaryota</taxon>
        <taxon>Metamonada</taxon>
        <taxon>Parabasalia</taxon>
        <taxon>Tritrichomonadida</taxon>
        <taxon>Tritrichomonadidae</taxon>
        <taxon>Tritrichomonas</taxon>
    </lineage>
</organism>
<dbReference type="EMBL" id="MLAK01000090">
    <property type="protein sequence ID" value="OHT16607.1"/>
    <property type="molecule type" value="Genomic_DNA"/>
</dbReference>
<protein>
    <submittedName>
        <fullName evidence="1">Uncharacterized protein</fullName>
    </submittedName>
</protein>
<dbReference type="AlphaFoldDB" id="A0A1J4KZC3"/>
<reference evidence="1" key="1">
    <citation type="submission" date="2016-10" db="EMBL/GenBank/DDBJ databases">
        <authorList>
            <person name="Benchimol M."/>
            <person name="Almeida L.G."/>
            <person name="Vasconcelos A.T."/>
            <person name="Perreira-Neves A."/>
            <person name="Rosa I.A."/>
            <person name="Tasca T."/>
            <person name="Bogo M.R."/>
            <person name="de Souza W."/>
        </authorList>
    </citation>
    <scope>NUCLEOTIDE SEQUENCE [LARGE SCALE GENOMIC DNA]</scope>
    <source>
        <strain evidence="1">K</strain>
    </source>
</reference>
<sequence length="143" mass="16534">MKMTEGIYFVIKETISSNINEIQFIPGKGILSTSIPLLRPLITAIASMFNLMAFVNPDNQGVMIIILDKFYESEPIFDITEYLKQLHDEFPTLFISYAIYCVKVENMNNVNEMKNLIVPYSEDKFQNLTAKYPSFDRNFLINV</sequence>
<comment type="caution">
    <text evidence="1">The sequence shown here is derived from an EMBL/GenBank/DDBJ whole genome shotgun (WGS) entry which is preliminary data.</text>
</comment>
<evidence type="ECO:0000313" key="2">
    <source>
        <dbReference type="Proteomes" id="UP000179807"/>
    </source>
</evidence>
<proteinExistence type="predicted"/>
<accession>A0A1J4KZC3</accession>
<dbReference type="VEuPathDB" id="TrichDB:TRFO_41687"/>
<evidence type="ECO:0000313" key="1">
    <source>
        <dbReference type="EMBL" id="OHT16607.1"/>
    </source>
</evidence>
<dbReference type="RefSeq" id="XP_068369743.1">
    <property type="nucleotide sequence ID" value="XM_068513924.1"/>
</dbReference>
<name>A0A1J4KZC3_9EUKA</name>
<dbReference type="GeneID" id="94848628"/>